<reference evidence="2 3" key="1">
    <citation type="journal article" date="2018" name="Genome Biol. Evol.">
        <title>Multiple Roots of Fruiting Body Formation in Amoebozoa.</title>
        <authorList>
            <person name="Hillmann F."/>
            <person name="Forbes G."/>
            <person name="Novohradska S."/>
            <person name="Ferling I."/>
            <person name="Riege K."/>
            <person name="Groth M."/>
            <person name="Westermann M."/>
            <person name="Marz M."/>
            <person name="Spaller T."/>
            <person name="Winckler T."/>
            <person name="Schaap P."/>
            <person name="Glockner G."/>
        </authorList>
    </citation>
    <scope>NUCLEOTIDE SEQUENCE [LARGE SCALE GENOMIC DNA]</scope>
    <source>
        <strain evidence="2 3">Jena</strain>
    </source>
</reference>
<accession>A0A2P6NV66</accession>
<organism evidence="2 3">
    <name type="scientific">Planoprotostelium fungivorum</name>
    <dbReference type="NCBI Taxonomy" id="1890364"/>
    <lineage>
        <taxon>Eukaryota</taxon>
        <taxon>Amoebozoa</taxon>
        <taxon>Evosea</taxon>
        <taxon>Variosea</taxon>
        <taxon>Cavosteliida</taxon>
        <taxon>Cavosteliaceae</taxon>
        <taxon>Planoprotostelium</taxon>
    </lineage>
</organism>
<feature type="compositionally biased region" description="Low complexity" evidence="1">
    <location>
        <begin position="147"/>
        <end position="161"/>
    </location>
</feature>
<feature type="region of interest" description="Disordered" evidence="1">
    <location>
        <begin position="112"/>
        <end position="164"/>
    </location>
</feature>
<keyword evidence="3" id="KW-1185">Reference proteome</keyword>
<comment type="caution">
    <text evidence="2">The sequence shown here is derived from an EMBL/GenBank/DDBJ whole genome shotgun (WGS) entry which is preliminary data.</text>
</comment>
<evidence type="ECO:0000313" key="3">
    <source>
        <dbReference type="Proteomes" id="UP000241769"/>
    </source>
</evidence>
<dbReference type="Proteomes" id="UP000241769">
    <property type="component" value="Unassembled WGS sequence"/>
</dbReference>
<name>A0A2P6NV66_9EUKA</name>
<dbReference type="AlphaFoldDB" id="A0A2P6NV66"/>
<dbReference type="EMBL" id="MDYQ01000017">
    <property type="protein sequence ID" value="PRP87855.1"/>
    <property type="molecule type" value="Genomic_DNA"/>
</dbReference>
<dbReference type="InParanoid" id="A0A2P6NV66"/>
<sequence length="220" mass="24472">MFEFDLITFIRRTLCSVEKNASSTPWGCHFELFVSLRGILRDTSRPLGDLRRISPPDLHFLQIIIMTAPLKTVFPKIDDESFWRKRAPSESLGQSASTKILPVLRASTALDVGRNRTNSSPVPSSLSPTSSASSCDGNGNSSPRTASPRSQQTPRSRSNSPLTPRAAEKISIMNQHFSPDDTNVSEYSYRLVPIAELPARLRRSLPIEMPIGINFPYKDL</sequence>
<evidence type="ECO:0000256" key="1">
    <source>
        <dbReference type="SAM" id="MobiDB-lite"/>
    </source>
</evidence>
<protein>
    <submittedName>
        <fullName evidence="2">Uncharacterized protein</fullName>
    </submittedName>
</protein>
<evidence type="ECO:0000313" key="2">
    <source>
        <dbReference type="EMBL" id="PRP87855.1"/>
    </source>
</evidence>
<gene>
    <name evidence="2" type="ORF">PROFUN_04329</name>
</gene>
<proteinExistence type="predicted"/>
<feature type="compositionally biased region" description="Polar residues" evidence="1">
    <location>
        <begin position="135"/>
        <end position="145"/>
    </location>
</feature>
<feature type="compositionally biased region" description="Low complexity" evidence="1">
    <location>
        <begin position="119"/>
        <end position="134"/>
    </location>
</feature>